<dbReference type="Gene3D" id="3.40.47.10">
    <property type="match status" value="1"/>
</dbReference>
<dbReference type="NCBIfam" id="NF006618">
    <property type="entry name" value="PRK09185.1"/>
    <property type="match status" value="1"/>
</dbReference>
<evidence type="ECO:0000313" key="7">
    <source>
        <dbReference type="Proteomes" id="UP000005519"/>
    </source>
</evidence>
<dbReference type="GO" id="GO:0005829">
    <property type="term" value="C:cytosol"/>
    <property type="evidence" value="ECO:0007669"/>
    <property type="project" value="TreeGrafter"/>
</dbReference>
<dbReference type="PANTHER" id="PTHR11712:SF320">
    <property type="entry name" value="BETA-KETOACYL SYNTHASE"/>
    <property type="match status" value="1"/>
</dbReference>
<reference evidence="6 7" key="1">
    <citation type="submission" date="2009-10" db="EMBL/GenBank/DDBJ databases">
        <authorList>
            <person name="Muzny D."/>
            <person name="Qin X."/>
            <person name="Deng J."/>
            <person name="Jiang H."/>
            <person name="Liu Y."/>
            <person name="Qu J."/>
            <person name="Song X.-Z."/>
            <person name="Zhang L."/>
            <person name="Thornton R."/>
            <person name="Coyle M."/>
            <person name="Francisco L."/>
            <person name="Jackson L."/>
            <person name="Javaid M."/>
            <person name="Korchina V."/>
            <person name="Kovar C."/>
            <person name="Mata R."/>
            <person name="Mathew T."/>
            <person name="Ngo R."/>
            <person name="Nguyen L."/>
            <person name="Nguyen N."/>
            <person name="Okwuonu G."/>
            <person name="Ongeri F."/>
            <person name="Pham C."/>
            <person name="Simmons D."/>
            <person name="Wilczek-Boney K."/>
            <person name="Hale W."/>
            <person name="Jakkamsetti A."/>
            <person name="Pham P."/>
            <person name="Ruth R."/>
            <person name="San Lucas F."/>
            <person name="Warren J."/>
            <person name="Zhang J."/>
            <person name="Zhao Z."/>
            <person name="Zhou C."/>
            <person name="Zhu D."/>
            <person name="Lee S."/>
            <person name="Bess C."/>
            <person name="Blankenburg K."/>
            <person name="Forbes L."/>
            <person name="Fu Q."/>
            <person name="Gubbala S."/>
            <person name="Hirani K."/>
            <person name="Jayaseelan J.C."/>
            <person name="Lara F."/>
            <person name="Munidasa M."/>
            <person name="Palculict T."/>
            <person name="Patil S."/>
            <person name="Pu L.-L."/>
            <person name="Saada N."/>
            <person name="Tang L."/>
            <person name="Weissenberger G."/>
            <person name="Zhu Y."/>
            <person name="Hemphill L."/>
            <person name="Shang Y."/>
            <person name="Youmans B."/>
            <person name="Ayvaz T."/>
            <person name="Ross M."/>
            <person name="Santibanez J."/>
            <person name="Aqrawi P."/>
            <person name="Gross S."/>
            <person name="Joshi V."/>
            <person name="Fowler G."/>
            <person name="Nazareth L."/>
            <person name="Reid J."/>
            <person name="Worley K."/>
            <person name="Petrosino J."/>
            <person name="Highlander S."/>
            <person name="Gibbs R."/>
        </authorList>
    </citation>
    <scope>NUCLEOTIDE SEQUENCE [LARGE SCALE GENOMIC DNA]</scope>
    <source>
        <strain evidence="6 7">ATCC 43325</strain>
    </source>
</reference>
<comment type="caution">
    <text evidence="6">The sequence shown here is derived from an EMBL/GenBank/DDBJ whole genome shotgun (WGS) entry which is preliminary data.</text>
</comment>
<dbReference type="EMBL" id="ACZR01000006">
    <property type="protein sequence ID" value="EEX50719.1"/>
    <property type="molecule type" value="Genomic_DNA"/>
</dbReference>
<sequence length="397" mass="42683">MKSSHIYIQDYAFCNVLGSSKDEIWENLSQNRFLLQKDSSFLANGSTYLGHIRTELPKLPTYLKEYHCRNNQVLALCLNQLKSQIDELIVRYGNTRIGVVMGTSTAGIDLGEQAIQRFQQTGTMDPDYHYRCQELGSTSGFVAKYLAINGPHLSISTACSSSGRAFLSAQRMLCSQLVDAVIVGGVDTLCHLTVNGFSSLASLSAQPNAPFAQQRKGINIGEAGAVFILTKEKSTLMLAGVGESSDAYHISAPEPQGLGAEIAMRTALEAAQLAPKDIGYLNLHGTATLLNDQMESLAVSRVFGRVPCSSTKSLTGHTLGAAGATEAAISCLLLEKCGQNSTNFLPMQTSKASTLDDTLPEIGLITQPNQKLLSPAIMSNSFAFGGNNVSVIFKRRE</sequence>
<dbReference type="PROSITE" id="PS52004">
    <property type="entry name" value="KS3_2"/>
    <property type="match status" value="1"/>
</dbReference>
<dbReference type="PANTHER" id="PTHR11712">
    <property type="entry name" value="POLYKETIDE SYNTHASE-RELATED"/>
    <property type="match status" value="1"/>
</dbReference>
<accession>C9PNS8</accession>
<dbReference type="SMART" id="SM00825">
    <property type="entry name" value="PKS_KS"/>
    <property type="match status" value="1"/>
</dbReference>
<dbReference type="STRING" id="667128.HMPREF0621_0660"/>
<keyword evidence="6" id="KW-0012">Acyltransferase</keyword>
<dbReference type="SUPFAM" id="SSF53901">
    <property type="entry name" value="Thiolase-like"/>
    <property type="match status" value="2"/>
</dbReference>
<keyword evidence="7" id="KW-1185">Reference proteome</keyword>
<comment type="pathway">
    <text evidence="1">Lipid metabolism; fatty acid biosynthesis.</text>
</comment>
<evidence type="ECO:0000256" key="4">
    <source>
        <dbReference type="RuleBase" id="RU003694"/>
    </source>
</evidence>
<dbReference type="AlphaFoldDB" id="C9PNS8"/>
<dbReference type="InterPro" id="IPR020841">
    <property type="entry name" value="PKS_Beta-ketoAc_synthase_dom"/>
</dbReference>
<keyword evidence="3 4" id="KW-0808">Transferase</keyword>
<dbReference type="Proteomes" id="UP000005519">
    <property type="component" value="Unassembled WGS sequence"/>
</dbReference>
<proteinExistence type="inferred from homology"/>
<protein>
    <submittedName>
        <fullName evidence="6">Beta-ketoacyl synthase, C-terminal domain protein</fullName>
        <ecNumber evidence="6">2.3.1.41</ecNumber>
    </submittedName>
</protein>
<comment type="similarity">
    <text evidence="2 4">Belongs to the thiolase-like superfamily. Beta-ketoacyl-ACP synthases family.</text>
</comment>
<dbReference type="InterPro" id="IPR014031">
    <property type="entry name" value="Ketoacyl_synth_C"/>
</dbReference>
<dbReference type="Pfam" id="PF02801">
    <property type="entry name" value="Ketoacyl-synt_C"/>
    <property type="match status" value="1"/>
</dbReference>
<dbReference type="EC" id="2.3.1.41" evidence="6"/>
<dbReference type="InterPro" id="IPR018201">
    <property type="entry name" value="Ketoacyl_synth_AS"/>
</dbReference>
<feature type="domain" description="Ketosynthase family 3 (KS3)" evidence="5">
    <location>
        <begin position="1"/>
        <end position="395"/>
    </location>
</feature>
<dbReference type="InterPro" id="IPR000794">
    <property type="entry name" value="Beta-ketoacyl_synthase"/>
</dbReference>
<evidence type="ECO:0000259" key="5">
    <source>
        <dbReference type="PROSITE" id="PS52004"/>
    </source>
</evidence>
<dbReference type="Pfam" id="PF00109">
    <property type="entry name" value="ketoacyl-synt"/>
    <property type="match status" value="1"/>
</dbReference>
<evidence type="ECO:0000256" key="3">
    <source>
        <dbReference type="ARBA" id="ARBA00022679"/>
    </source>
</evidence>
<evidence type="ECO:0000256" key="1">
    <source>
        <dbReference type="ARBA" id="ARBA00005194"/>
    </source>
</evidence>
<dbReference type="InterPro" id="IPR014030">
    <property type="entry name" value="Ketoacyl_synth_N"/>
</dbReference>
<dbReference type="InterPro" id="IPR016039">
    <property type="entry name" value="Thiolase-like"/>
</dbReference>
<dbReference type="CDD" id="cd00834">
    <property type="entry name" value="KAS_I_II"/>
    <property type="match status" value="1"/>
</dbReference>
<dbReference type="GO" id="GO:0004315">
    <property type="term" value="F:3-oxoacyl-[acyl-carrier-protein] synthase activity"/>
    <property type="evidence" value="ECO:0007669"/>
    <property type="project" value="UniProtKB-EC"/>
</dbReference>
<gene>
    <name evidence="6" type="primary">fabF</name>
    <name evidence="6" type="ORF">HMPREF0621_0660</name>
</gene>
<name>C9PNS8_9PAST</name>
<dbReference type="PROSITE" id="PS00606">
    <property type="entry name" value="KS3_1"/>
    <property type="match status" value="1"/>
</dbReference>
<dbReference type="GO" id="GO:0006633">
    <property type="term" value="P:fatty acid biosynthetic process"/>
    <property type="evidence" value="ECO:0007669"/>
    <property type="project" value="UniProtKB-UniPathway"/>
</dbReference>
<dbReference type="UniPathway" id="UPA00094"/>
<dbReference type="OrthoDB" id="9808669at2"/>
<dbReference type="RefSeq" id="WP_005763510.1">
    <property type="nucleotide sequence ID" value="NZ_GG704811.1"/>
</dbReference>
<evidence type="ECO:0000313" key="6">
    <source>
        <dbReference type="EMBL" id="EEX50719.1"/>
    </source>
</evidence>
<evidence type="ECO:0000256" key="2">
    <source>
        <dbReference type="ARBA" id="ARBA00008467"/>
    </source>
</evidence>
<dbReference type="HOGENOM" id="CLU_000022_69_0_6"/>
<organism evidence="6 7">
    <name type="scientific">Pasteurella dagmatis ATCC 43325</name>
    <dbReference type="NCBI Taxonomy" id="667128"/>
    <lineage>
        <taxon>Bacteria</taxon>
        <taxon>Pseudomonadati</taxon>
        <taxon>Pseudomonadota</taxon>
        <taxon>Gammaproteobacteria</taxon>
        <taxon>Pasteurellales</taxon>
        <taxon>Pasteurellaceae</taxon>
        <taxon>Pasteurella</taxon>
    </lineage>
</organism>